<feature type="transmembrane region" description="Helical" evidence="1">
    <location>
        <begin position="108"/>
        <end position="138"/>
    </location>
</feature>
<evidence type="ECO:0000256" key="1">
    <source>
        <dbReference type="SAM" id="Phobius"/>
    </source>
</evidence>
<proteinExistence type="predicted"/>
<keyword evidence="1" id="KW-0812">Transmembrane</keyword>
<evidence type="ECO:0000313" key="3">
    <source>
        <dbReference type="EMBL" id="AUX40638.1"/>
    </source>
</evidence>
<dbReference type="InterPro" id="IPR007065">
    <property type="entry name" value="HPP"/>
</dbReference>
<organism evidence="3 4">
    <name type="scientific">Sorangium cellulosum</name>
    <name type="common">Polyangium cellulosum</name>
    <dbReference type="NCBI Taxonomy" id="56"/>
    <lineage>
        <taxon>Bacteria</taxon>
        <taxon>Pseudomonadati</taxon>
        <taxon>Myxococcota</taxon>
        <taxon>Polyangia</taxon>
        <taxon>Polyangiales</taxon>
        <taxon>Polyangiaceae</taxon>
        <taxon>Sorangium</taxon>
    </lineage>
</organism>
<keyword evidence="1" id="KW-0472">Membrane</keyword>
<dbReference type="AlphaFoldDB" id="A0A2L0EMW6"/>
<evidence type="ECO:0000313" key="4">
    <source>
        <dbReference type="Proteomes" id="UP000238348"/>
    </source>
</evidence>
<gene>
    <name evidence="3" type="ORF">SOCE26_020390</name>
</gene>
<dbReference type="PANTHER" id="PTHR33741">
    <property type="entry name" value="TRANSMEMBRANE PROTEIN DDB_G0269096-RELATED"/>
    <property type="match status" value="1"/>
</dbReference>
<evidence type="ECO:0000259" key="2">
    <source>
        <dbReference type="Pfam" id="PF04982"/>
    </source>
</evidence>
<name>A0A2L0EMW6_SORCE</name>
<feature type="domain" description="HPP transmembrane region" evidence="2">
    <location>
        <begin position="2"/>
        <end position="141"/>
    </location>
</feature>
<dbReference type="Proteomes" id="UP000238348">
    <property type="component" value="Chromosome"/>
</dbReference>
<dbReference type="EMBL" id="CP012673">
    <property type="protein sequence ID" value="AUX40638.1"/>
    <property type="molecule type" value="Genomic_DNA"/>
</dbReference>
<feature type="transmembrane region" description="Helical" evidence="1">
    <location>
        <begin position="54"/>
        <end position="73"/>
    </location>
</feature>
<protein>
    <recommendedName>
        <fullName evidence="2">HPP transmembrane region domain-containing protein</fullName>
    </recommendedName>
</protein>
<sequence length="179" mass="18255">MLFATAGAAFFILTLGLLDPLTRGAVSWPALMPPFGASTVIVFFAPETPASRPWNILVGHFGSAMMALLALHVLPGSPIAVQAACAVSAASLWMVATRSIHPPGGATALLGVITGATAFTMLPLALGCVALVSIRWLIDRAVVRVAPRKSALAGLPEPIPAVTQRVGAGLGDLESTLPG</sequence>
<dbReference type="PANTHER" id="PTHR33741:SF5">
    <property type="entry name" value="TRANSMEMBRANE PROTEIN DDB_G0269096-RELATED"/>
    <property type="match status" value="1"/>
</dbReference>
<accession>A0A2L0EMW6</accession>
<dbReference type="InterPro" id="IPR058581">
    <property type="entry name" value="TM_HPP"/>
</dbReference>
<reference evidence="3 4" key="1">
    <citation type="submission" date="2015-09" db="EMBL/GenBank/DDBJ databases">
        <title>Sorangium comparison.</title>
        <authorList>
            <person name="Zaburannyi N."/>
            <person name="Bunk B."/>
            <person name="Overmann J."/>
            <person name="Mueller R."/>
        </authorList>
    </citation>
    <scope>NUCLEOTIDE SEQUENCE [LARGE SCALE GENOMIC DNA]</scope>
    <source>
        <strain evidence="3 4">So ce26</strain>
    </source>
</reference>
<dbReference type="Pfam" id="PF04982">
    <property type="entry name" value="TM_HPP"/>
    <property type="match status" value="1"/>
</dbReference>
<keyword evidence="1" id="KW-1133">Transmembrane helix</keyword>
<feature type="transmembrane region" description="Helical" evidence="1">
    <location>
        <begin position="28"/>
        <end position="45"/>
    </location>
</feature>